<dbReference type="PANTHER" id="PTHR46481:SF10">
    <property type="entry name" value="ZINC FINGER BED DOMAIN-CONTAINING PROTEIN 39"/>
    <property type="match status" value="1"/>
</dbReference>
<dbReference type="OrthoDB" id="6932032at2759"/>
<dbReference type="Proteomes" id="UP000691718">
    <property type="component" value="Unassembled WGS sequence"/>
</dbReference>
<protein>
    <submittedName>
        <fullName evidence="7">(apollo) hypothetical protein</fullName>
    </submittedName>
</protein>
<evidence type="ECO:0000256" key="2">
    <source>
        <dbReference type="ARBA" id="ARBA00022723"/>
    </source>
</evidence>
<keyword evidence="5" id="KW-0539">Nucleus</keyword>
<keyword evidence="3" id="KW-0863">Zinc-finger</keyword>
<name>A0A8S3XGU8_PARAO</name>
<evidence type="ECO:0000256" key="1">
    <source>
        <dbReference type="ARBA" id="ARBA00004123"/>
    </source>
</evidence>
<dbReference type="InterPro" id="IPR052035">
    <property type="entry name" value="ZnF_BED_domain_contain"/>
</dbReference>
<sequence>MSKKYKTTGRGHRMINLVLQSEFADDNTDRVASVAAAASVKSPPHLDDSLITPDDLGLINLESISPMSETPSLLLSPTTTADIMPILFSSDDEEEPLVISTRAIVHSNLEGSNEVVSSAANENLNNISVSSQSVRSAKLPSPDLDAILSLGSDVSVQHWVPPSEKRKRRLSVSDSEDEVPLLLLRRSEPSSLENIIPTDEDIEHHCRSKENVVQLNKKARVSDKSYLGFKKSDNGKYKPCVEKPKREIKPRCSHTKLNTDTKHKNSFLCASITEEDRKAIHSYFWGLKTRAEKKTFMKTAAVRRLIRCRRRKDQTSMKKGSGHDIFLNTCEEKCTKGAPAPHEAPQKKTKLTDYYVSDSSKELRVTRMAASDGIPLSKFCTSEDLRHVFKKSGYDLPKSPTTITSIVLELYDNTKNALIRLLKEVKSQNKRFTMTFDEWTSTRNKRYMNINIHSKDLEPANYKNLGLVRIKCSMPADVGTQLIQQHLSNFGLSLEDIVAFTTDGASVMVKMGKNFDGHNQLCFAHGIQLAVLDVLYKSKNQSTPNPNPEQQDKELDYDSEDSEENYGGFYIEIPRIPESEFLYKDTIKKVRDLVKSFKKSPLKNDL</sequence>
<evidence type="ECO:0000256" key="6">
    <source>
        <dbReference type="SAM" id="MobiDB-lite"/>
    </source>
</evidence>
<evidence type="ECO:0000313" key="7">
    <source>
        <dbReference type="EMBL" id="CAG5019360.1"/>
    </source>
</evidence>
<evidence type="ECO:0000313" key="8">
    <source>
        <dbReference type="Proteomes" id="UP000691718"/>
    </source>
</evidence>
<dbReference type="GO" id="GO:0008270">
    <property type="term" value="F:zinc ion binding"/>
    <property type="evidence" value="ECO:0007669"/>
    <property type="project" value="UniProtKB-KW"/>
</dbReference>
<keyword evidence="8" id="KW-1185">Reference proteome</keyword>
<comment type="subcellular location">
    <subcellularLocation>
        <location evidence="1">Nucleus</location>
    </subcellularLocation>
</comment>
<proteinExistence type="predicted"/>
<keyword evidence="2" id="KW-0479">Metal-binding</keyword>
<dbReference type="EMBL" id="CAJQZP010001129">
    <property type="protein sequence ID" value="CAG5019360.1"/>
    <property type="molecule type" value="Genomic_DNA"/>
</dbReference>
<comment type="caution">
    <text evidence="7">The sequence shown here is derived from an EMBL/GenBank/DDBJ whole genome shotgun (WGS) entry which is preliminary data.</text>
</comment>
<evidence type="ECO:0000256" key="4">
    <source>
        <dbReference type="ARBA" id="ARBA00022833"/>
    </source>
</evidence>
<dbReference type="GO" id="GO:0005634">
    <property type="term" value="C:nucleus"/>
    <property type="evidence" value="ECO:0007669"/>
    <property type="project" value="UniProtKB-SubCell"/>
</dbReference>
<dbReference type="PANTHER" id="PTHR46481">
    <property type="entry name" value="ZINC FINGER BED DOMAIN-CONTAINING PROTEIN 4"/>
    <property type="match status" value="1"/>
</dbReference>
<evidence type="ECO:0000256" key="3">
    <source>
        <dbReference type="ARBA" id="ARBA00022771"/>
    </source>
</evidence>
<evidence type="ECO:0000256" key="5">
    <source>
        <dbReference type="ARBA" id="ARBA00023242"/>
    </source>
</evidence>
<accession>A0A8S3XGU8</accession>
<reference evidence="7" key="1">
    <citation type="submission" date="2021-04" db="EMBL/GenBank/DDBJ databases">
        <authorList>
            <person name="Tunstrom K."/>
        </authorList>
    </citation>
    <scope>NUCLEOTIDE SEQUENCE</scope>
</reference>
<dbReference type="AlphaFoldDB" id="A0A8S3XGU8"/>
<feature type="region of interest" description="Disordered" evidence="6">
    <location>
        <begin position="540"/>
        <end position="562"/>
    </location>
</feature>
<gene>
    <name evidence="7" type="ORF">PAPOLLO_LOCUS17049</name>
</gene>
<keyword evidence="4" id="KW-0862">Zinc</keyword>
<organism evidence="7 8">
    <name type="scientific">Parnassius apollo</name>
    <name type="common">Apollo butterfly</name>
    <name type="synonym">Papilio apollo</name>
    <dbReference type="NCBI Taxonomy" id="110799"/>
    <lineage>
        <taxon>Eukaryota</taxon>
        <taxon>Metazoa</taxon>
        <taxon>Ecdysozoa</taxon>
        <taxon>Arthropoda</taxon>
        <taxon>Hexapoda</taxon>
        <taxon>Insecta</taxon>
        <taxon>Pterygota</taxon>
        <taxon>Neoptera</taxon>
        <taxon>Endopterygota</taxon>
        <taxon>Lepidoptera</taxon>
        <taxon>Glossata</taxon>
        <taxon>Ditrysia</taxon>
        <taxon>Papilionoidea</taxon>
        <taxon>Papilionidae</taxon>
        <taxon>Parnassiinae</taxon>
        <taxon>Parnassini</taxon>
        <taxon>Parnassius</taxon>
        <taxon>Parnassius</taxon>
    </lineage>
</organism>